<dbReference type="SMART" id="SM00530">
    <property type="entry name" value="HTH_XRE"/>
    <property type="match status" value="1"/>
</dbReference>
<dbReference type="PROSITE" id="PS50943">
    <property type="entry name" value="HTH_CROC1"/>
    <property type="match status" value="1"/>
</dbReference>
<protein>
    <submittedName>
        <fullName evidence="2">Helix-turn-helix transcriptional regulator</fullName>
    </submittedName>
</protein>
<dbReference type="Gene3D" id="1.10.260.40">
    <property type="entry name" value="lambda repressor-like DNA-binding domains"/>
    <property type="match status" value="1"/>
</dbReference>
<feature type="domain" description="HTH cro/C1-type" evidence="1">
    <location>
        <begin position="7"/>
        <end position="60"/>
    </location>
</feature>
<evidence type="ECO:0000313" key="3">
    <source>
        <dbReference type="Proteomes" id="UP001162780"/>
    </source>
</evidence>
<dbReference type="SUPFAM" id="SSF47413">
    <property type="entry name" value="lambda repressor-like DNA-binding domains"/>
    <property type="match status" value="1"/>
</dbReference>
<keyword evidence="3" id="KW-1185">Reference proteome</keyword>
<reference evidence="2" key="1">
    <citation type="submission" date="2022-11" db="EMBL/GenBank/DDBJ databases">
        <title>Methylomonas rapida sp. nov., Carotenoid-Producing Obligate Methanotrophs with High Growth Characteristics and Biotechnological Potential.</title>
        <authorList>
            <person name="Tikhonova E.N."/>
            <person name="Suleimanov R.Z."/>
            <person name="Miroshnikov K."/>
            <person name="Oshkin I.Y."/>
            <person name="Belova S.E."/>
            <person name="Danilova O.V."/>
            <person name="Ashikhmin A."/>
            <person name="Konopkin A."/>
            <person name="But S.Y."/>
            <person name="Khmelenina V.N."/>
            <person name="Kuznetsov N."/>
            <person name="Pimenov N.V."/>
            <person name="Dedysh S.N."/>
        </authorList>
    </citation>
    <scope>NUCLEOTIDE SEQUENCE</scope>
    <source>
        <strain evidence="2">MP1</strain>
    </source>
</reference>
<accession>A0ABY7GEA3</accession>
<dbReference type="EMBL" id="CP113517">
    <property type="protein sequence ID" value="WAR43617.1"/>
    <property type="molecule type" value="Genomic_DNA"/>
</dbReference>
<dbReference type="RefSeq" id="WP_255190523.1">
    <property type="nucleotide sequence ID" value="NZ_CP113517.1"/>
</dbReference>
<dbReference type="InterPro" id="IPR010982">
    <property type="entry name" value="Lambda_DNA-bd_dom_sf"/>
</dbReference>
<dbReference type="CDD" id="cd00093">
    <property type="entry name" value="HTH_XRE"/>
    <property type="match status" value="1"/>
</dbReference>
<organism evidence="2 3">
    <name type="scientific">Methylomonas rapida</name>
    <dbReference type="NCBI Taxonomy" id="2963939"/>
    <lineage>
        <taxon>Bacteria</taxon>
        <taxon>Pseudomonadati</taxon>
        <taxon>Pseudomonadota</taxon>
        <taxon>Gammaproteobacteria</taxon>
        <taxon>Methylococcales</taxon>
        <taxon>Methylococcaceae</taxon>
        <taxon>Methylomonas</taxon>
    </lineage>
</organism>
<sequence length="146" mass="16552">MNLGQRITELRKSMSLSEAGFAELAGIDEKTQIRYEKNKSEPTAGYLREMVKLGGSLNYLVTGRHPEDNRFQPRSHAELMVICEKVYREKAINTQGLLDSDVDEIIAIFRRRGGWPLLVAGMWDGLVVPSEAHEAIKQWRKENGHG</sequence>
<dbReference type="Proteomes" id="UP001162780">
    <property type="component" value="Chromosome"/>
</dbReference>
<name>A0ABY7GEA3_9GAMM</name>
<gene>
    <name evidence="2" type="ORF">NM686_014680</name>
</gene>
<dbReference type="InterPro" id="IPR001387">
    <property type="entry name" value="Cro/C1-type_HTH"/>
</dbReference>
<evidence type="ECO:0000259" key="1">
    <source>
        <dbReference type="PROSITE" id="PS50943"/>
    </source>
</evidence>
<proteinExistence type="predicted"/>
<evidence type="ECO:0000313" key="2">
    <source>
        <dbReference type="EMBL" id="WAR43617.1"/>
    </source>
</evidence>